<gene>
    <name evidence="2" type="ordered locus">AMEC673_02340</name>
</gene>
<evidence type="ECO:0000313" key="3">
    <source>
        <dbReference type="Proteomes" id="UP000006296"/>
    </source>
</evidence>
<organism evidence="2 3">
    <name type="scientific">Alteromonas macleodii (strain English Channel 673)</name>
    <dbReference type="NCBI Taxonomy" id="1004788"/>
    <lineage>
        <taxon>Bacteria</taxon>
        <taxon>Pseudomonadati</taxon>
        <taxon>Pseudomonadota</taxon>
        <taxon>Gammaproteobacteria</taxon>
        <taxon>Alteromonadales</taxon>
        <taxon>Alteromonadaceae</taxon>
        <taxon>Alteromonas/Salinimonas group</taxon>
        <taxon>Alteromonas</taxon>
    </lineage>
</organism>
<feature type="transmembrane region" description="Helical" evidence="1">
    <location>
        <begin position="30"/>
        <end position="47"/>
    </location>
</feature>
<protein>
    <submittedName>
        <fullName evidence="2">Uncharacterized protein</fullName>
    </submittedName>
</protein>
<keyword evidence="1" id="KW-0472">Membrane</keyword>
<evidence type="ECO:0000256" key="1">
    <source>
        <dbReference type="SAM" id="Phobius"/>
    </source>
</evidence>
<sequence length="92" mass="10202">MQTALIIVIPVVVVLLIIGILKLKPLFSYMAIFGLGVLSSFVVEFFFCSGLQTQCEADALNMVGFFFHSFYVIAICSVFYAIMPHASKQKSQ</sequence>
<accession>A0AB32ZUA3</accession>
<keyword evidence="1" id="KW-1133">Transmembrane helix</keyword>
<dbReference type="RefSeq" id="WP_014948138.1">
    <property type="nucleotide sequence ID" value="NC_018678.1"/>
</dbReference>
<dbReference type="KEGG" id="amg:AMEC673_02340"/>
<feature type="transmembrane region" description="Helical" evidence="1">
    <location>
        <begin position="59"/>
        <end position="82"/>
    </location>
</feature>
<feature type="transmembrane region" description="Helical" evidence="1">
    <location>
        <begin position="6"/>
        <end position="23"/>
    </location>
</feature>
<dbReference type="AlphaFoldDB" id="A0AB32ZUA3"/>
<dbReference type="EMBL" id="CP003844">
    <property type="protein sequence ID" value="AFT73171.1"/>
    <property type="molecule type" value="Genomic_DNA"/>
</dbReference>
<proteinExistence type="predicted"/>
<dbReference type="Proteomes" id="UP000006296">
    <property type="component" value="Chromosome"/>
</dbReference>
<name>A0AB32ZUA3_ALTME</name>
<keyword evidence="1" id="KW-0812">Transmembrane</keyword>
<reference evidence="3" key="1">
    <citation type="journal article" date="2012" name="Sci. Rep.">
        <title>Genomes of surface isolates of Alteromonas macleodii: the life of a widespread marine opportunistic copiotroph.</title>
        <authorList>
            <person name="Lopez-Perez M."/>
            <person name="Gonzaga A."/>
            <person name="Martin-Cuadrado A.B."/>
            <person name="Onyshchenko O."/>
            <person name="Ghavidel A."/>
            <person name="Ghai R."/>
            <person name="Rodriguez-Valera F."/>
        </authorList>
    </citation>
    <scope>NUCLEOTIDE SEQUENCE [LARGE SCALE GENOMIC DNA]</scope>
    <source>
        <strain evidence="3">English Channel 673</strain>
    </source>
</reference>
<evidence type="ECO:0000313" key="2">
    <source>
        <dbReference type="EMBL" id="AFT73171.1"/>
    </source>
</evidence>